<reference evidence="9 10" key="1">
    <citation type="submission" date="2019-02" db="EMBL/GenBank/DDBJ databases">
        <title>Deep-cultivation of Planctomycetes and their phenomic and genomic characterization uncovers novel biology.</title>
        <authorList>
            <person name="Wiegand S."/>
            <person name="Jogler M."/>
            <person name="Boedeker C."/>
            <person name="Pinto D."/>
            <person name="Vollmers J."/>
            <person name="Rivas-Marin E."/>
            <person name="Kohn T."/>
            <person name="Peeters S.H."/>
            <person name="Heuer A."/>
            <person name="Rast P."/>
            <person name="Oberbeckmann S."/>
            <person name="Bunk B."/>
            <person name="Jeske O."/>
            <person name="Meyerdierks A."/>
            <person name="Storesund J.E."/>
            <person name="Kallscheuer N."/>
            <person name="Luecker S."/>
            <person name="Lage O.M."/>
            <person name="Pohl T."/>
            <person name="Merkel B.J."/>
            <person name="Hornburger P."/>
            <person name="Mueller R.-W."/>
            <person name="Bruemmer F."/>
            <person name="Labrenz M."/>
            <person name="Spormann A.M."/>
            <person name="Op Den Camp H."/>
            <person name="Overmann J."/>
            <person name="Amann R."/>
            <person name="Jetten M.S.M."/>
            <person name="Mascher T."/>
            <person name="Medema M.H."/>
            <person name="Devos D.P."/>
            <person name="Kaster A.-K."/>
            <person name="Ovreas L."/>
            <person name="Rohde M."/>
            <person name="Galperin M.Y."/>
            <person name="Jogler C."/>
        </authorList>
    </citation>
    <scope>NUCLEOTIDE SEQUENCE [LARGE SCALE GENOMIC DNA]</scope>
    <source>
        <strain evidence="9 10">Pla123a</strain>
    </source>
</reference>
<feature type="transmembrane region" description="Helical" evidence="7">
    <location>
        <begin position="44"/>
        <end position="77"/>
    </location>
</feature>
<dbReference type="InterPro" id="IPR042094">
    <property type="entry name" value="T2SS_GspF_sf"/>
</dbReference>
<feature type="transmembrane region" description="Helical" evidence="7">
    <location>
        <begin position="240"/>
        <end position="261"/>
    </location>
</feature>
<dbReference type="GO" id="GO:0005886">
    <property type="term" value="C:plasma membrane"/>
    <property type="evidence" value="ECO:0007669"/>
    <property type="project" value="UniProtKB-SubCell"/>
</dbReference>
<dbReference type="InterPro" id="IPR018076">
    <property type="entry name" value="T2SS_GspF_dom"/>
</dbReference>
<dbReference type="OrthoDB" id="242349at2"/>
<feature type="domain" description="Type II secretion system protein GspF" evidence="8">
    <location>
        <begin position="314"/>
        <end position="408"/>
    </location>
</feature>
<comment type="caution">
    <text evidence="9">The sequence shown here is derived from an EMBL/GenBank/DDBJ whole genome shotgun (WGS) entry which is preliminary data.</text>
</comment>
<dbReference type="EMBL" id="SJPO01000008">
    <property type="protein sequence ID" value="TWT74511.1"/>
    <property type="molecule type" value="Genomic_DNA"/>
</dbReference>
<dbReference type="Gene3D" id="1.20.81.30">
    <property type="entry name" value="Type II secretion system (T2SS), domain F"/>
    <property type="match status" value="1"/>
</dbReference>
<gene>
    <name evidence="9" type="ORF">Pla123a_33340</name>
</gene>
<evidence type="ECO:0000313" key="9">
    <source>
        <dbReference type="EMBL" id="TWT74511.1"/>
    </source>
</evidence>
<evidence type="ECO:0000256" key="5">
    <source>
        <dbReference type="ARBA" id="ARBA00022989"/>
    </source>
</evidence>
<name>A0A5C5YHS1_9BACT</name>
<organism evidence="9 10">
    <name type="scientific">Posidoniimonas polymericola</name>
    <dbReference type="NCBI Taxonomy" id="2528002"/>
    <lineage>
        <taxon>Bacteria</taxon>
        <taxon>Pseudomonadati</taxon>
        <taxon>Planctomycetota</taxon>
        <taxon>Planctomycetia</taxon>
        <taxon>Pirellulales</taxon>
        <taxon>Lacipirellulaceae</taxon>
        <taxon>Posidoniimonas</taxon>
    </lineage>
</organism>
<comment type="similarity">
    <text evidence="2">Belongs to the GSP F family.</text>
</comment>
<feature type="transmembrane region" description="Helical" evidence="7">
    <location>
        <begin position="388"/>
        <end position="413"/>
    </location>
</feature>
<keyword evidence="3" id="KW-1003">Cell membrane</keyword>
<keyword evidence="6 7" id="KW-0472">Membrane</keyword>
<evidence type="ECO:0000256" key="1">
    <source>
        <dbReference type="ARBA" id="ARBA00004651"/>
    </source>
</evidence>
<protein>
    <submittedName>
        <fullName evidence="9">Type IV pilin biogenesis protein</fullName>
    </submittedName>
</protein>
<dbReference type="AlphaFoldDB" id="A0A5C5YHS1"/>
<dbReference type="RefSeq" id="WP_146588940.1">
    <property type="nucleotide sequence ID" value="NZ_SJPO01000008.1"/>
</dbReference>
<dbReference type="Proteomes" id="UP000318478">
    <property type="component" value="Unassembled WGS sequence"/>
</dbReference>
<evidence type="ECO:0000256" key="3">
    <source>
        <dbReference type="ARBA" id="ARBA00022475"/>
    </source>
</evidence>
<dbReference type="InterPro" id="IPR003004">
    <property type="entry name" value="GspF/PilC"/>
</dbReference>
<dbReference type="Pfam" id="PF00482">
    <property type="entry name" value="T2SSF"/>
    <property type="match status" value="1"/>
</dbReference>
<evidence type="ECO:0000256" key="4">
    <source>
        <dbReference type="ARBA" id="ARBA00022692"/>
    </source>
</evidence>
<feature type="transmembrane region" description="Helical" evidence="7">
    <location>
        <begin position="189"/>
        <end position="209"/>
    </location>
</feature>
<keyword evidence="4 7" id="KW-0812">Transmembrane</keyword>
<proteinExistence type="inferred from homology"/>
<evidence type="ECO:0000256" key="6">
    <source>
        <dbReference type="ARBA" id="ARBA00023136"/>
    </source>
</evidence>
<keyword evidence="10" id="KW-1185">Reference proteome</keyword>
<dbReference type="PANTHER" id="PTHR30012:SF0">
    <property type="entry name" value="TYPE II SECRETION SYSTEM PROTEIN F-RELATED"/>
    <property type="match status" value="1"/>
</dbReference>
<evidence type="ECO:0000259" key="8">
    <source>
        <dbReference type="Pfam" id="PF00482"/>
    </source>
</evidence>
<evidence type="ECO:0000256" key="2">
    <source>
        <dbReference type="ARBA" id="ARBA00005745"/>
    </source>
</evidence>
<evidence type="ECO:0000313" key="10">
    <source>
        <dbReference type="Proteomes" id="UP000318478"/>
    </source>
</evidence>
<accession>A0A5C5YHS1</accession>
<evidence type="ECO:0000256" key="7">
    <source>
        <dbReference type="SAM" id="Phobius"/>
    </source>
</evidence>
<sequence length="417" mass="45727">MFYPILVLLSLVAVAGVLTRFALRLAYGARGPDTGDDLYSIINLLSWVAIVVGATAFSLLNLLFGVLLATMIGIALLEYTQSRRRVQRHAAWGILNQAARHGHNVAEMVKLQQSRFSGVARRELDGFAWQVTQGEPLPMAVAIWRRAFPREAQGFAALGKDDGVLAIEPNDASQQALDPSPGWSDNLGYLVWVVISGMAVAAFMTVWIAPSYQQIFVDFSIDLPDSTEAFFAITNGPLPVLLVVALPLLVLLLVSVFFFYLTDVPILQAVTDRLMFSRHRAQLLRLLALAAERDQPFAKTLQHLGLGQPRFPVGCFDRPLRRALRSAASGANWKDALASAGLLKRSELSLITAAEAAQNLPWALRALAERLINRSVARWESIRSITTVIGTLLVGLLVLWFCVAMFSPLVVLIESLS</sequence>
<dbReference type="PANTHER" id="PTHR30012">
    <property type="entry name" value="GENERAL SECRETION PATHWAY PROTEIN"/>
    <property type="match status" value="1"/>
</dbReference>
<keyword evidence="5 7" id="KW-1133">Transmembrane helix</keyword>
<comment type="subcellular location">
    <subcellularLocation>
        <location evidence="1">Cell membrane</location>
        <topology evidence="1">Multi-pass membrane protein</topology>
    </subcellularLocation>
</comment>